<dbReference type="EMBL" id="JAHQIW010005726">
    <property type="protein sequence ID" value="KAJ1366958.1"/>
    <property type="molecule type" value="Genomic_DNA"/>
</dbReference>
<comment type="caution">
    <text evidence="1">The sequence shown here is derived from an EMBL/GenBank/DDBJ whole genome shotgun (WGS) entry which is preliminary data.</text>
</comment>
<accession>A0AAD5QZS7</accession>
<sequence>MAHRQILVKERAKLVDLGQSHGFKGTARKWFGKLKAGECGVDDQLRLSGPQEAPLI</sequence>
<protein>
    <submittedName>
        <fullName evidence="1">Uncharacterized protein</fullName>
    </submittedName>
</protein>
<evidence type="ECO:0000313" key="1">
    <source>
        <dbReference type="EMBL" id="KAJ1366958.1"/>
    </source>
</evidence>
<dbReference type="Proteomes" id="UP001196413">
    <property type="component" value="Unassembled WGS sequence"/>
</dbReference>
<dbReference type="AlphaFoldDB" id="A0AAD5QZS7"/>
<name>A0AAD5QZS7_PARTN</name>
<proteinExistence type="predicted"/>
<evidence type="ECO:0000313" key="2">
    <source>
        <dbReference type="Proteomes" id="UP001196413"/>
    </source>
</evidence>
<reference evidence="1" key="1">
    <citation type="submission" date="2021-06" db="EMBL/GenBank/DDBJ databases">
        <title>Parelaphostrongylus tenuis whole genome reference sequence.</title>
        <authorList>
            <person name="Garwood T.J."/>
            <person name="Larsen P.A."/>
            <person name="Fountain-Jones N.M."/>
            <person name="Garbe J.R."/>
            <person name="Macchietto M.G."/>
            <person name="Kania S.A."/>
            <person name="Gerhold R.W."/>
            <person name="Richards J.E."/>
            <person name="Wolf T.M."/>
        </authorList>
    </citation>
    <scope>NUCLEOTIDE SEQUENCE</scope>
    <source>
        <strain evidence="1">MNPRO001-30</strain>
        <tissue evidence="1">Meninges</tissue>
    </source>
</reference>
<keyword evidence="2" id="KW-1185">Reference proteome</keyword>
<organism evidence="1 2">
    <name type="scientific">Parelaphostrongylus tenuis</name>
    <name type="common">Meningeal worm</name>
    <dbReference type="NCBI Taxonomy" id="148309"/>
    <lineage>
        <taxon>Eukaryota</taxon>
        <taxon>Metazoa</taxon>
        <taxon>Ecdysozoa</taxon>
        <taxon>Nematoda</taxon>
        <taxon>Chromadorea</taxon>
        <taxon>Rhabditida</taxon>
        <taxon>Rhabditina</taxon>
        <taxon>Rhabditomorpha</taxon>
        <taxon>Strongyloidea</taxon>
        <taxon>Metastrongylidae</taxon>
        <taxon>Parelaphostrongylus</taxon>
    </lineage>
</organism>
<gene>
    <name evidence="1" type="ORF">KIN20_027774</name>
</gene>